<dbReference type="SMART" id="SM00220">
    <property type="entry name" value="S_TKc"/>
    <property type="match status" value="1"/>
</dbReference>
<dbReference type="PANTHER" id="PTHR44167">
    <property type="entry name" value="OVARIAN-SPECIFIC SERINE/THREONINE-PROTEIN KINASE LOK-RELATED"/>
    <property type="match status" value="1"/>
</dbReference>
<dbReference type="InterPro" id="IPR011009">
    <property type="entry name" value="Kinase-like_dom_sf"/>
</dbReference>
<keyword evidence="2" id="KW-0418">Kinase</keyword>
<sequence length="278" mass="32531">MSKFILPDFNHIDCLELKTKTNSLRYGRRLYYFQYQEKLYWLKMQMKQGHHIYQQGFQHELAFYQESLNSTSLSSIILPCEIVPKAFVASRAVDIEIEQSLAQMLILPHAASYFSVSAQTLPIASIQHYLLRTLDVIQALYEAGWIHADLKQEHFVEYQGQVKLIDFEQVQLISPHMSTKMNATPRYMAPELFHGEVKTIQSDIYALGIIFYEWLSGQRLKAENYTDWAYLHCQHLNIELPEKFLVFQSLLSKMLAKHKAHRFDNFYAIKQALVSEIA</sequence>
<reference evidence="2 3" key="1">
    <citation type="submission" date="2019-09" db="EMBL/GenBank/DDBJ databases">
        <title>Draft genome sequence of Acinetobacter tandoii W4-4-4 isolated from environmental water sample.</title>
        <authorList>
            <person name="Wee S.K."/>
            <person name="Yan B."/>
            <person name="Mustaffa S.B."/>
            <person name="Yap E.P.H."/>
        </authorList>
    </citation>
    <scope>NUCLEOTIDE SEQUENCE [LARGE SCALE GENOMIC DNA]</scope>
    <source>
        <strain evidence="2 3">W4-4-4</strain>
    </source>
</reference>
<dbReference type="AlphaFoldDB" id="A0A5N4WG28"/>
<evidence type="ECO:0000313" key="3">
    <source>
        <dbReference type="Proteomes" id="UP000325788"/>
    </source>
</evidence>
<name>A0A5N4WG28_9GAMM</name>
<organism evidence="2 3">
    <name type="scientific">Acinetobacter tandoii</name>
    <dbReference type="NCBI Taxonomy" id="202954"/>
    <lineage>
        <taxon>Bacteria</taxon>
        <taxon>Pseudomonadati</taxon>
        <taxon>Pseudomonadota</taxon>
        <taxon>Gammaproteobacteria</taxon>
        <taxon>Moraxellales</taxon>
        <taxon>Moraxellaceae</taxon>
        <taxon>Acinetobacter</taxon>
    </lineage>
</organism>
<evidence type="ECO:0000259" key="1">
    <source>
        <dbReference type="PROSITE" id="PS50011"/>
    </source>
</evidence>
<dbReference type="GO" id="GO:0005524">
    <property type="term" value="F:ATP binding"/>
    <property type="evidence" value="ECO:0007669"/>
    <property type="project" value="InterPro"/>
</dbReference>
<protein>
    <submittedName>
        <fullName evidence="2">Protein kinase</fullName>
    </submittedName>
</protein>
<feature type="domain" description="Protein kinase" evidence="1">
    <location>
        <begin position="1"/>
        <end position="274"/>
    </location>
</feature>
<dbReference type="PROSITE" id="PS50011">
    <property type="entry name" value="PROTEIN_KINASE_DOM"/>
    <property type="match status" value="1"/>
</dbReference>
<dbReference type="SUPFAM" id="SSF56112">
    <property type="entry name" value="Protein kinase-like (PK-like)"/>
    <property type="match status" value="1"/>
</dbReference>
<evidence type="ECO:0000313" key="2">
    <source>
        <dbReference type="EMBL" id="KAB1853955.1"/>
    </source>
</evidence>
<gene>
    <name evidence="2" type="ORF">F4W09_11470</name>
</gene>
<proteinExistence type="predicted"/>
<keyword evidence="2" id="KW-0808">Transferase</keyword>
<dbReference type="Pfam" id="PF00069">
    <property type="entry name" value="Pkinase"/>
    <property type="match status" value="1"/>
</dbReference>
<dbReference type="Proteomes" id="UP000325788">
    <property type="component" value="Unassembled WGS sequence"/>
</dbReference>
<dbReference type="InterPro" id="IPR000719">
    <property type="entry name" value="Prot_kinase_dom"/>
</dbReference>
<comment type="caution">
    <text evidence="2">The sequence shown here is derived from an EMBL/GenBank/DDBJ whole genome shotgun (WGS) entry which is preliminary data.</text>
</comment>
<dbReference type="PANTHER" id="PTHR44167:SF24">
    <property type="entry name" value="SERINE_THREONINE-PROTEIN KINASE CHK2"/>
    <property type="match status" value="1"/>
</dbReference>
<dbReference type="GO" id="GO:0004674">
    <property type="term" value="F:protein serine/threonine kinase activity"/>
    <property type="evidence" value="ECO:0007669"/>
    <property type="project" value="TreeGrafter"/>
</dbReference>
<accession>A0A5N4WG28</accession>
<dbReference type="EMBL" id="VXLD01000007">
    <property type="protein sequence ID" value="KAB1853955.1"/>
    <property type="molecule type" value="Genomic_DNA"/>
</dbReference>
<dbReference type="Gene3D" id="1.10.510.10">
    <property type="entry name" value="Transferase(Phosphotransferase) domain 1"/>
    <property type="match status" value="1"/>
</dbReference>